<evidence type="ECO:0000313" key="2">
    <source>
        <dbReference type="Proteomes" id="UP000198876"/>
    </source>
</evidence>
<dbReference type="Proteomes" id="UP000198876">
    <property type="component" value="Unassembled WGS sequence"/>
</dbReference>
<keyword evidence="2" id="KW-1185">Reference proteome</keyword>
<gene>
    <name evidence="1" type="ORF">SAMN04488063_3599</name>
</gene>
<evidence type="ECO:0000313" key="1">
    <source>
        <dbReference type="EMBL" id="SFH01528.1"/>
    </source>
</evidence>
<dbReference type="SUPFAM" id="SSF50475">
    <property type="entry name" value="FMN-binding split barrel"/>
    <property type="match status" value="1"/>
</dbReference>
<organism evidence="1 2">
    <name type="scientific">Halopelagius inordinatus</name>
    <dbReference type="NCBI Taxonomy" id="553467"/>
    <lineage>
        <taxon>Archaea</taxon>
        <taxon>Methanobacteriati</taxon>
        <taxon>Methanobacteriota</taxon>
        <taxon>Stenosarchaea group</taxon>
        <taxon>Halobacteria</taxon>
        <taxon>Halobacteriales</taxon>
        <taxon>Haloferacaceae</taxon>
    </lineage>
</organism>
<dbReference type="OrthoDB" id="953at2157"/>
<dbReference type="AlphaFoldDB" id="A0A1I2WJN6"/>
<dbReference type="EMBL" id="FOOQ01000008">
    <property type="protein sequence ID" value="SFH01528.1"/>
    <property type="molecule type" value="Genomic_DNA"/>
</dbReference>
<accession>A0A1I2WJN6</accession>
<dbReference type="RefSeq" id="WP_092893943.1">
    <property type="nucleotide sequence ID" value="NZ_FOOQ01000008.1"/>
</dbReference>
<dbReference type="Gene3D" id="2.30.110.10">
    <property type="entry name" value="Electron Transport, Fmn-binding Protein, Chain A"/>
    <property type="match status" value="1"/>
</dbReference>
<evidence type="ECO:0008006" key="3">
    <source>
        <dbReference type="Google" id="ProtNLM"/>
    </source>
</evidence>
<sequence length="149" mass="16845">MQGIRWVQMSDDERTEFLGRGGTGVISFAEGVDTAPFTVPVSYGYDTESGWFYFRLSFQPDSTKEDVVDRPVSFVTHRRTDDGWRSVVATGALEDVSEDDHASTAVQGLWAVEIPEVDIFERPRDDVEFREFRLDPDSLSGRKEVQTEG</sequence>
<reference evidence="2" key="1">
    <citation type="submission" date="2016-10" db="EMBL/GenBank/DDBJ databases">
        <authorList>
            <person name="Varghese N."/>
            <person name="Submissions S."/>
        </authorList>
    </citation>
    <scope>NUCLEOTIDE SEQUENCE [LARGE SCALE GENOMIC DNA]</scope>
    <source>
        <strain evidence="2">CGMCC 1.7739</strain>
    </source>
</reference>
<dbReference type="InterPro" id="IPR012349">
    <property type="entry name" value="Split_barrel_FMN-bd"/>
</dbReference>
<dbReference type="InterPro" id="IPR024747">
    <property type="entry name" value="Pyridox_Oxase-rel"/>
</dbReference>
<proteinExistence type="predicted"/>
<protein>
    <recommendedName>
        <fullName evidence="3">Pyridoxamine 5'-phosphate oxidase</fullName>
    </recommendedName>
</protein>
<dbReference type="Pfam" id="PF12900">
    <property type="entry name" value="Pyridox_ox_2"/>
    <property type="match status" value="1"/>
</dbReference>
<name>A0A1I2WJN6_9EURY</name>